<gene>
    <name evidence="2" type="ORF">C2G38_2084588</name>
</gene>
<dbReference type="EMBL" id="QKWP01000511">
    <property type="protein sequence ID" value="RIB18877.1"/>
    <property type="molecule type" value="Genomic_DNA"/>
</dbReference>
<feature type="non-terminal residue" evidence="2">
    <location>
        <position position="71"/>
    </location>
</feature>
<reference evidence="2 3" key="1">
    <citation type="submission" date="2018-06" db="EMBL/GenBank/DDBJ databases">
        <title>Comparative genomics reveals the genomic features of Rhizophagus irregularis, R. cerebriforme, R. diaphanum and Gigaspora rosea, and their symbiotic lifestyle signature.</title>
        <authorList>
            <person name="Morin E."/>
            <person name="San Clemente H."/>
            <person name="Chen E.C.H."/>
            <person name="De La Providencia I."/>
            <person name="Hainaut M."/>
            <person name="Kuo A."/>
            <person name="Kohler A."/>
            <person name="Murat C."/>
            <person name="Tang N."/>
            <person name="Roy S."/>
            <person name="Loubradou J."/>
            <person name="Henrissat B."/>
            <person name="Grigoriev I.V."/>
            <person name="Corradi N."/>
            <person name="Roux C."/>
            <person name="Martin F.M."/>
        </authorList>
    </citation>
    <scope>NUCLEOTIDE SEQUENCE [LARGE SCALE GENOMIC DNA]</scope>
    <source>
        <strain evidence="2 3">DAOM 194757</strain>
    </source>
</reference>
<name>A0A397VC42_9GLOM</name>
<feature type="compositionally biased region" description="Polar residues" evidence="1">
    <location>
        <begin position="28"/>
        <end position="37"/>
    </location>
</feature>
<evidence type="ECO:0000256" key="1">
    <source>
        <dbReference type="SAM" id="MobiDB-lite"/>
    </source>
</evidence>
<protein>
    <submittedName>
        <fullName evidence="2">Uncharacterized protein</fullName>
    </submittedName>
</protein>
<evidence type="ECO:0000313" key="2">
    <source>
        <dbReference type="EMBL" id="RIB18877.1"/>
    </source>
</evidence>
<accession>A0A397VC42</accession>
<evidence type="ECO:0000313" key="3">
    <source>
        <dbReference type="Proteomes" id="UP000266673"/>
    </source>
</evidence>
<sequence length="71" mass="8101">TPHDWSEPFKIPYPISSNQANDNEDKSSNSIISKQASPEFQDKFSNNSSIPQIYINNCKNISVDINIRFIL</sequence>
<dbReference type="Proteomes" id="UP000266673">
    <property type="component" value="Unassembled WGS sequence"/>
</dbReference>
<feature type="non-terminal residue" evidence="2">
    <location>
        <position position="1"/>
    </location>
</feature>
<comment type="caution">
    <text evidence="2">The sequence shown here is derived from an EMBL/GenBank/DDBJ whole genome shotgun (WGS) entry which is preliminary data.</text>
</comment>
<organism evidence="2 3">
    <name type="scientific">Gigaspora rosea</name>
    <dbReference type="NCBI Taxonomy" id="44941"/>
    <lineage>
        <taxon>Eukaryota</taxon>
        <taxon>Fungi</taxon>
        <taxon>Fungi incertae sedis</taxon>
        <taxon>Mucoromycota</taxon>
        <taxon>Glomeromycotina</taxon>
        <taxon>Glomeromycetes</taxon>
        <taxon>Diversisporales</taxon>
        <taxon>Gigasporaceae</taxon>
        <taxon>Gigaspora</taxon>
    </lineage>
</organism>
<keyword evidence="3" id="KW-1185">Reference proteome</keyword>
<feature type="region of interest" description="Disordered" evidence="1">
    <location>
        <begin position="1"/>
        <end position="37"/>
    </location>
</feature>
<proteinExistence type="predicted"/>
<dbReference type="AlphaFoldDB" id="A0A397VC42"/>